<dbReference type="SUPFAM" id="SSF51905">
    <property type="entry name" value="FAD/NAD(P)-binding domain"/>
    <property type="match status" value="1"/>
</dbReference>
<organism evidence="1 2">
    <name type="scientific">Enterococcus mundtii</name>
    <dbReference type="NCBI Taxonomy" id="53346"/>
    <lineage>
        <taxon>Bacteria</taxon>
        <taxon>Bacillati</taxon>
        <taxon>Bacillota</taxon>
        <taxon>Bacilli</taxon>
        <taxon>Lactobacillales</taxon>
        <taxon>Enterococcaceae</taxon>
        <taxon>Enterococcus</taxon>
    </lineage>
</organism>
<reference evidence="1 2" key="1">
    <citation type="submission" date="2017-05" db="EMBL/GenBank/DDBJ databases">
        <title>The Genome Sequence of Enterococcus mundtii 6B1_DIV0119.</title>
        <authorList>
            <consortium name="The Broad Institute Genomics Platform"/>
            <consortium name="The Broad Institute Genomic Center for Infectious Diseases"/>
            <person name="Earl A."/>
            <person name="Manson A."/>
            <person name="Schwartman J."/>
            <person name="Gilmore M."/>
            <person name="Abouelleil A."/>
            <person name="Cao P."/>
            <person name="Chapman S."/>
            <person name="Cusick C."/>
            <person name="Shea T."/>
            <person name="Young S."/>
            <person name="Neafsey D."/>
            <person name="Nusbaum C."/>
            <person name="Birren B."/>
        </authorList>
    </citation>
    <scope>NUCLEOTIDE SEQUENCE [LARGE SCALE GENOMIC DNA]</scope>
    <source>
        <strain evidence="1 2">6B1_DIV0119</strain>
    </source>
</reference>
<comment type="caution">
    <text evidence="1">The sequence shown here is derived from an EMBL/GenBank/DDBJ whole genome shotgun (WGS) entry which is preliminary data.</text>
</comment>
<dbReference type="EMBL" id="NGMS01000001">
    <property type="protein sequence ID" value="OTP27825.1"/>
    <property type="molecule type" value="Genomic_DNA"/>
</dbReference>
<gene>
    <name evidence="1" type="ORF">A5802_001561</name>
</gene>
<evidence type="ECO:0008006" key="3">
    <source>
        <dbReference type="Google" id="ProtNLM"/>
    </source>
</evidence>
<accession>A0A242L0V3</accession>
<evidence type="ECO:0000313" key="1">
    <source>
        <dbReference type="EMBL" id="OTP27825.1"/>
    </source>
</evidence>
<dbReference type="Proteomes" id="UP000195024">
    <property type="component" value="Unassembled WGS sequence"/>
</dbReference>
<dbReference type="Gene3D" id="3.50.50.60">
    <property type="entry name" value="FAD/NAD(P)-binding domain"/>
    <property type="match status" value="1"/>
</dbReference>
<dbReference type="AlphaFoldDB" id="A0A242L0V3"/>
<dbReference type="InterPro" id="IPR036188">
    <property type="entry name" value="FAD/NAD-bd_sf"/>
</dbReference>
<proteinExistence type="predicted"/>
<name>A0A242L0V3_ENTMU</name>
<protein>
    <recommendedName>
        <fullName evidence="3">Pyridine nucleotide-disulfide oxidoreductase</fullName>
    </recommendedName>
</protein>
<sequence length="36" mass="4084">MRIIIVGGNHAGIAAALRIREEYPDDEVIVFEKKMK</sequence>
<evidence type="ECO:0000313" key="2">
    <source>
        <dbReference type="Proteomes" id="UP000195024"/>
    </source>
</evidence>